<proteinExistence type="predicted"/>
<evidence type="ECO:0000256" key="1">
    <source>
        <dbReference type="SAM" id="MobiDB-lite"/>
    </source>
</evidence>
<dbReference type="PANTHER" id="PTHR23352">
    <property type="entry name" value="NEURAL PROLIFERATION DIFFERENTIATION AND CONTROL PROTEIN-1 NPDC-1 PROTEIN"/>
    <property type="match status" value="1"/>
</dbReference>
<keyword evidence="2" id="KW-0472">Membrane</keyword>
<feature type="compositionally biased region" description="Polar residues" evidence="1">
    <location>
        <begin position="110"/>
        <end position="119"/>
    </location>
</feature>
<accession>A0A564YTC9</accession>
<keyword evidence="4" id="KW-1185">Reference proteome</keyword>
<evidence type="ECO:0000256" key="2">
    <source>
        <dbReference type="SAM" id="Phobius"/>
    </source>
</evidence>
<protein>
    <submittedName>
        <fullName evidence="3">Uncharacterized protein</fullName>
    </submittedName>
</protein>
<sequence length="159" mass="17994">MDYSETELTEAFMDKWIIVGITCGVILGVIVIVTIVSLLVCFIWRQEKDSSKSERYRNKDSKNGSDSDSNRKKSSSYGPTLGNPTQPYYVQPSDDRKLAPSAEMFHYQYQKDQNNTNLPYPSAPTMPQPLDGNDYLYEVPGLAPPRGDDKEVVNPLYDK</sequence>
<gene>
    <name evidence="3" type="ORF">WMSIL1_LOCUS9383</name>
</gene>
<dbReference type="Proteomes" id="UP000321570">
    <property type="component" value="Unassembled WGS sequence"/>
</dbReference>
<feature type="region of interest" description="Disordered" evidence="1">
    <location>
        <begin position="51"/>
        <end position="94"/>
    </location>
</feature>
<dbReference type="AlphaFoldDB" id="A0A564YTC9"/>
<dbReference type="InterPro" id="IPR009635">
    <property type="entry name" value="NPDC1"/>
</dbReference>
<name>A0A564YTC9_HYMDI</name>
<evidence type="ECO:0000313" key="4">
    <source>
        <dbReference type="Proteomes" id="UP000321570"/>
    </source>
</evidence>
<organism evidence="3 4">
    <name type="scientific">Hymenolepis diminuta</name>
    <name type="common">Rat tapeworm</name>
    <dbReference type="NCBI Taxonomy" id="6216"/>
    <lineage>
        <taxon>Eukaryota</taxon>
        <taxon>Metazoa</taxon>
        <taxon>Spiralia</taxon>
        <taxon>Lophotrochozoa</taxon>
        <taxon>Platyhelminthes</taxon>
        <taxon>Cestoda</taxon>
        <taxon>Eucestoda</taxon>
        <taxon>Cyclophyllidea</taxon>
        <taxon>Hymenolepididae</taxon>
        <taxon>Hymenolepis</taxon>
    </lineage>
</organism>
<feature type="transmembrane region" description="Helical" evidence="2">
    <location>
        <begin position="16"/>
        <end position="44"/>
    </location>
</feature>
<dbReference type="Pfam" id="PF06809">
    <property type="entry name" value="NPDC1"/>
    <property type="match status" value="1"/>
</dbReference>
<dbReference type="PANTHER" id="PTHR23352:SF2">
    <property type="entry name" value="NEURAL PROLIFERATION DIFFERENTIATION AND CONTROL PROTEIN 1"/>
    <property type="match status" value="1"/>
</dbReference>
<feature type="region of interest" description="Disordered" evidence="1">
    <location>
        <begin position="110"/>
        <end position="159"/>
    </location>
</feature>
<reference evidence="3 4" key="1">
    <citation type="submission" date="2019-07" db="EMBL/GenBank/DDBJ databases">
        <authorList>
            <person name="Jastrzebski P J."/>
            <person name="Paukszto L."/>
            <person name="Jastrzebski P J."/>
        </authorList>
    </citation>
    <scope>NUCLEOTIDE SEQUENCE [LARGE SCALE GENOMIC DNA]</scope>
    <source>
        <strain evidence="3 4">WMS-il1</strain>
    </source>
</reference>
<feature type="compositionally biased region" description="Basic and acidic residues" evidence="1">
    <location>
        <begin position="146"/>
        <end position="159"/>
    </location>
</feature>
<dbReference type="EMBL" id="CABIJS010000377">
    <property type="protein sequence ID" value="VUZ50522.1"/>
    <property type="molecule type" value="Genomic_DNA"/>
</dbReference>
<feature type="compositionally biased region" description="Basic and acidic residues" evidence="1">
    <location>
        <begin position="51"/>
        <end position="71"/>
    </location>
</feature>
<keyword evidence="2" id="KW-1133">Transmembrane helix</keyword>
<dbReference type="GO" id="GO:0016020">
    <property type="term" value="C:membrane"/>
    <property type="evidence" value="ECO:0007669"/>
    <property type="project" value="InterPro"/>
</dbReference>
<keyword evidence="2" id="KW-0812">Transmembrane</keyword>
<evidence type="ECO:0000313" key="3">
    <source>
        <dbReference type="EMBL" id="VUZ50522.1"/>
    </source>
</evidence>